<dbReference type="EMBL" id="AXCW01000032">
    <property type="protein sequence ID" value="EYR64438.1"/>
    <property type="molecule type" value="Genomic_DNA"/>
</dbReference>
<proteinExistence type="predicted"/>
<feature type="compositionally biased region" description="Low complexity" evidence="1">
    <location>
        <begin position="64"/>
        <end position="78"/>
    </location>
</feature>
<keyword evidence="2" id="KW-1133">Transmembrane helix</keyword>
<feature type="transmembrane region" description="Helical" evidence="2">
    <location>
        <begin position="6"/>
        <end position="30"/>
    </location>
</feature>
<keyword evidence="2" id="KW-0812">Transmembrane</keyword>
<feature type="compositionally biased region" description="Acidic residues" evidence="1">
    <location>
        <begin position="49"/>
        <end position="63"/>
    </location>
</feature>
<protein>
    <submittedName>
        <fullName evidence="3">Uncharacterized protein</fullName>
    </submittedName>
</protein>
<reference evidence="3 4" key="1">
    <citation type="submission" date="2014-01" db="EMBL/GenBank/DDBJ databases">
        <title>Actinotalea ferrariae CF5-4.</title>
        <authorList>
            <person name="Chen F."/>
            <person name="Li Y."/>
            <person name="Wang G."/>
        </authorList>
    </citation>
    <scope>NUCLEOTIDE SEQUENCE [LARGE SCALE GENOMIC DNA]</scope>
    <source>
        <strain evidence="3 4">CF5-4</strain>
    </source>
</reference>
<comment type="caution">
    <text evidence="3">The sequence shown here is derived from an EMBL/GenBank/DDBJ whole genome shotgun (WGS) entry which is preliminary data.</text>
</comment>
<gene>
    <name evidence="3" type="ORF">N866_10885</name>
</gene>
<dbReference type="AlphaFoldDB" id="A0A021VTI6"/>
<keyword evidence="4" id="KW-1185">Reference proteome</keyword>
<evidence type="ECO:0000313" key="3">
    <source>
        <dbReference type="EMBL" id="EYR64438.1"/>
    </source>
</evidence>
<evidence type="ECO:0000256" key="1">
    <source>
        <dbReference type="SAM" id="MobiDB-lite"/>
    </source>
</evidence>
<feature type="transmembrane region" description="Helical" evidence="2">
    <location>
        <begin position="136"/>
        <end position="158"/>
    </location>
</feature>
<keyword evidence="2" id="KW-0472">Membrane</keyword>
<accession>A0A021VTI6</accession>
<organism evidence="3 4">
    <name type="scientific">Actinotalea ferrariae CF5-4</name>
    <dbReference type="NCBI Taxonomy" id="948458"/>
    <lineage>
        <taxon>Bacteria</taxon>
        <taxon>Bacillati</taxon>
        <taxon>Actinomycetota</taxon>
        <taxon>Actinomycetes</taxon>
        <taxon>Micrococcales</taxon>
        <taxon>Cellulomonadaceae</taxon>
        <taxon>Actinotalea</taxon>
    </lineage>
</organism>
<sequence>MTETIVAVLVGLVALVVSALGGWPLTAAVLRWAARSRDAGSDPAPDAPSDAEPDGEPDAEPDTEPTTARDAARPPAAADPDRAVLRGGTWIGILERLAVTGTLALGYPEGIAFVIAVKGLGRYPELREHPGLSERFVIGTLASLAWATALGAAARALVV</sequence>
<feature type="region of interest" description="Disordered" evidence="1">
    <location>
        <begin position="38"/>
        <end position="82"/>
    </location>
</feature>
<dbReference type="RefSeq" id="WP_034223352.1">
    <property type="nucleotide sequence ID" value="NZ_AXCW01000032.1"/>
</dbReference>
<evidence type="ECO:0000256" key="2">
    <source>
        <dbReference type="SAM" id="Phobius"/>
    </source>
</evidence>
<name>A0A021VTI6_9CELL</name>
<dbReference type="OrthoDB" id="3388334at2"/>
<evidence type="ECO:0000313" key="4">
    <source>
        <dbReference type="Proteomes" id="UP000019753"/>
    </source>
</evidence>
<dbReference type="Proteomes" id="UP000019753">
    <property type="component" value="Unassembled WGS sequence"/>
</dbReference>